<dbReference type="InterPro" id="IPR008271">
    <property type="entry name" value="Ser/Thr_kinase_AS"/>
</dbReference>
<dbReference type="PANTHER" id="PTHR43289:SF34">
    <property type="entry name" value="SERINE_THREONINE-PROTEIN KINASE YBDM-RELATED"/>
    <property type="match status" value="1"/>
</dbReference>
<evidence type="ECO:0000256" key="4">
    <source>
        <dbReference type="ARBA" id="ARBA00022840"/>
    </source>
</evidence>
<feature type="domain" description="Protein kinase" evidence="5">
    <location>
        <begin position="44"/>
        <end position="306"/>
    </location>
</feature>
<keyword evidence="4" id="KW-0067">ATP-binding</keyword>
<gene>
    <name evidence="6" type="ORF">I596_201</name>
</gene>
<dbReference type="Gene3D" id="1.25.40.10">
    <property type="entry name" value="Tetratricopeptide repeat domain"/>
    <property type="match status" value="1"/>
</dbReference>
<dbReference type="Pfam" id="PF00069">
    <property type="entry name" value="Pkinase"/>
    <property type="match status" value="1"/>
</dbReference>
<dbReference type="InterPro" id="IPR011009">
    <property type="entry name" value="Kinase-like_dom_sf"/>
</dbReference>
<dbReference type="InterPro" id="IPR000719">
    <property type="entry name" value="Prot_kinase_dom"/>
</dbReference>
<dbReference type="PROSITE" id="PS50011">
    <property type="entry name" value="PROTEIN_KINASE_DOM"/>
    <property type="match status" value="1"/>
</dbReference>
<organism evidence="6 7">
    <name type="scientific">Dokdonella koreensis DS-123</name>
    <dbReference type="NCBI Taxonomy" id="1300342"/>
    <lineage>
        <taxon>Bacteria</taxon>
        <taxon>Pseudomonadati</taxon>
        <taxon>Pseudomonadota</taxon>
        <taxon>Gammaproteobacteria</taxon>
        <taxon>Lysobacterales</taxon>
        <taxon>Rhodanobacteraceae</taxon>
        <taxon>Dokdonella</taxon>
    </lineage>
</organism>
<dbReference type="STRING" id="1300342.I596_201"/>
<accession>A0A161HIL8</accession>
<dbReference type="CDD" id="cd14014">
    <property type="entry name" value="STKc_PknB_like"/>
    <property type="match status" value="1"/>
</dbReference>
<evidence type="ECO:0000313" key="6">
    <source>
        <dbReference type="EMBL" id="ANB16240.1"/>
    </source>
</evidence>
<dbReference type="AlphaFoldDB" id="A0A161HIL8"/>
<evidence type="ECO:0000256" key="3">
    <source>
        <dbReference type="ARBA" id="ARBA00022777"/>
    </source>
</evidence>
<dbReference type="GO" id="GO:0004674">
    <property type="term" value="F:protein serine/threonine kinase activity"/>
    <property type="evidence" value="ECO:0007669"/>
    <property type="project" value="UniProtKB-KW"/>
</dbReference>
<dbReference type="KEGG" id="dko:I596_201"/>
<dbReference type="Proteomes" id="UP000076830">
    <property type="component" value="Chromosome"/>
</dbReference>
<keyword evidence="6" id="KW-0723">Serine/threonine-protein kinase</keyword>
<keyword evidence="7" id="KW-1185">Reference proteome</keyword>
<name>A0A161HIL8_9GAMM</name>
<dbReference type="RefSeq" id="WP_067642885.1">
    <property type="nucleotide sequence ID" value="NZ_CP015249.1"/>
</dbReference>
<dbReference type="Gene3D" id="1.10.510.10">
    <property type="entry name" value="Transferase(Phosphotransferase) domain 1"/>
    <property type="match status" value="1"/>
</dbReference>
<keyword evidence="1" id="KW-0808">Transferase</keyword>
<dbReference type="SUPFAM" id="SSF56112">
    <property type="entry name" value="Protein kinase-like (PK-like)"/>
    <property type="match status" value="1"/>
</dbReference>
<protein>
    <submittedName>
        <fullName evidence="6">Serine/threonine protein kinase with TPR repeats</fullName>
    </submittedName>
</protein>
<dbReference type="Gene3D" id="3.30.200.20">
    <property type="entry name" value="Phosphorylase Kinase, domain 1"/>
    <property type="match status" value="1"/>
</dbReference>
<keyword evidence="3 6" id="KW-0418">Kinase</keyword>
<sequence length="749" mass="79525">MSTGAPLDGFLRFEPGAALRSSLAQRLLLDERLALLPGQRVGAFRVLREIGRGGLGAVYLAERSDVDFSQRVALKVVGSRSDRSRGEILLARERQALARLQHPCIARLVSGGRSGELLWFAMEYVEGQRIDAYCEARAAGCRERIRLLLQVCAAIGHAHSQLVIHRDLKPSNVLVTAQGEVRLLDFGIAGLLDAECGDDPAATASTPGYASPEQRNGQPAGIASDIHQLGQLLARLTAGLPVAARRHADLSAIVAKALAPRPEDRYPSVDALAADLRALLDLRPVSARRAGAGTRLRLLTLRHPWSVGACLLLASLLAASHAWYLGRVDQARRQAEREARTAQQIARFMVDVFRGAGPDQPRTGPPDVETLVAAGAARAMNDLAGAPELQEPLLSALASVYLLTLDNPTAALPLFERAAALAAEHGSTLPDGERHARIQLHAVALRNLGRIADARTVIEQALPALGEGIENARPRADLIGVLASLAFHDRRIADSIALFEQAIGQARRLGPDEPTIHFLQLNLAVPMRQAGRMAEALAIAREALGSARRLSGPDHSSAIHAQRLLADLLTDAGDAAGIDEAGVLLADAHARLIRLDGPRSTRALSAEMALARLDARRGAPASARRRLMAVLETFDALPAGTHIERALLLRLLGDLDLAGGDATAALARYRAMEQAMTGNEVVDFGDFGVRTACALLALGQTAQAQTARDQAKARADSAGPAAPVQGDLQELSRRCAPAAVRAGLATFAS</sequence>
<dbReference type="SMART" id="SM00220">
    <property type="entry name" value="S_TKc"/>
    <property type="match status" value="1"/>
</dbReference>
<dbReference type="PROSITE" id="PS00108">
    <property type="entry name" value="PROTEIN_KINASE_ST"/>
    <property type="match status" value="1"/>
</dbReference>
<dbReference type="EMBL" id="CP015249">
    <property type="protein sequence ID" value="ANB16240.1"/>
    <property type="molecule type" value="Genomic_DNA"/>
</dbReference>
<evidence type="ECO:0000256" key="1">
    <source>
        <dbReference type="ARBA" id="ARBA00022679"/>
    </source>
</evidence>
<reference evidence="6 7" key="1">
    <citation type="submission" date="2016-04" db="EMBL/GenBank/DDBJ databases">
        <title>Complete genome sequence of Dokdonella koreensis DS-123T.</title>
        <authorList>
            <person name="Kim J.F."/>
            <person name="Lee H."/>
            <person name="Kwak M.-J."/>
        </authorList>
    </citation>
    <scope>NUCLEOTIDE SEQUENCE [LARGE SCALE GENOMIC DNA]</scope>
    <source>
        <strain evidence="6 7">DS-123</strain>
    </source>
</reference>
<evidence type="ECO:0000313" key="7">
    <source>
        <dbReference type="Proteomes" id="UP000076830"/>
    </source>
</evidence>
<proteinExistence type="predicted"/>
<dbReference type="SUPFAM" id="SSF48452">
    <property type="entry name" value="TPR-like"/>
    <property type="match status" value="1"/>
</dbReference>
<dbReference type="PATRIC" id="fig|1300342.3.peg.196"/>
<evidence type="ECO:0000259" key="5">
    <source>
        <dbReference type="PROSITE" id="PS50011"/>
    </source>
</evidence>
<evidence type="ECO:0000256" key="2">
    <source>
        <dbReference type="ARBA" id="ARBA00022741"/>
    </source>
</evidence>
<dbReference type="PANTHER" id="PTHR43289">
    <property type="entry name" value="MITOGEN-ACTIVATED PROTEIN KINASE KINASE KINASE 20-RELATED"/>
    <property type="match status" value="1"/>
</dbReference>
<keyword evidence="2" id="KW-0547">Nucleotide-binding</keyword>
<dbReference type="InterPro" id="IPR011990">
    <property type="entry name" value="TPR-like_helical_dom_sf"/>
</dbReference>
<dbReference type="GO" id="GO:0005524">
    <property type="term" value="F:ATP binding"/>
    <property type="evidence" value="ECO:0007669"/>
    <property type="project" value="UniProtKB-KW"/>
</dbReference>